<protein>
    <submittedName>
        <fullName evidence="9">Sugar ABC transporter permease</fullName>
    </submittedName>
</protein>
<keyword evidence="3" id="KW-1003">Cell membrane</keyword>
<dbReference type="Pfam" id="PF00528">
    <property type="entry name" value="BPD_transp_1"/>
    <property type="match status" value="1"/>
</dbReference>
<comment type="subcellular location">
    <subcellularLocation>
        <location evidence="1 7">Cell membrane</location>
        <topology evidence="1 7">Multi-pass membrane protein</topology>
    </subcellularLocation>
</comment>
<evidence type="ECO:0000259" key="8">
    <source>
        <dbReference type="PROSITE" id="PS50928"/>
    </source>
</evidence>
<keyword evidence="6 7" id="KW-0472">Membrane</keyword>
<evidence type="ECO:0000313" key="9">
    <source>
        <dbReference type="EMBL" id="QTP58528.1"/>
    </source>
</evidence>
<keyword evidence="5 7" id="KW-1133">Transmembrane helix</keyword>
<dbReference type="Proteomes" id="UP000671845">
    <property type="component" value="Chromosome"/>
</dbReference>
<evidence type="ECO:0000256" key="7">
    <source>
        <dbReference type="RuleBase" id="RU363032"/>
    </source>
</evidence>
<dbReference type="PANTHER" id="PTHR30193:SF42">
    <property type="entry name" value="ABC TRANSPORTER PERMEASE PROTEIN"/>
    <property type="match status" value="1"/>
</dbReference>
<dbReference type="Gene3D" id="1.10.3720.10">
    <property type="entry name" value="MetI-like"/>
    <property type="match status" value="1"/>
</dbReference>
<evidence type="ECO:0000256" key="3">
    <source>
        <dbReference type="ARBA" id="ARBA00022475"/>
    </source>
</evidence>
<dbReference type="PROSITE" id="PS50928">
    <property type="entry name" value="ABC_TM1"/>
    <property type="match status" value="1"/>
</dbReference>
<dbReference type="SUPFAM" id="SSF161098">
    <property type="entry name" value="MetI-like"/>
    <property type="match status" value="1"/>
</dbReference>
<feature type="transmembrane region" description="Helical" evidence="7">
    <location>
        <begin position="278"/>
        <end position="301"/>
    </location>
</feature>
<name>A0ABX7WHF6_9GAMM</name>
<feature type="transmembrane region" description="Helical" evidence="7">
    <location>
        <begin position="27"/>
        <end position="53"/>
    </location>
</feature>
<evidence type="ECO:0000256" key="1">
    <source>
        <dbReference type="ARBA" id="ARBA00004651"/>
    </source>
</evidence>
<reference evidence="9 10" key="1">
    <citation type="journal article" date="2021" name="Front. Microbiol.">
        <title>Aerobic Denitrification and Heterotrophic Sulfur Oxidation in the Genus Halomonas Revealed by Six Novel Species Characterizations and Genome-Based Analysis.</title>
        <authorList>
            <person name="Wang L."/>
            <person name="Shao Z."/>
        </authorList>
    </citation>
    <scope>NUCLEOTIDE SEQUENCE [LARGE SCALE GENOMIC DNA]</scope>
    <source>
        <strain evidence="9 10">MCCC 1A13718</strain>
    </source>
</reference>
<sequence>MSLSTRAVRPAAGPGARRSHAGLLQAWLPKLVLAPSAAISLFFVYGFMLWTFILSLTSSRMLPSYDFVGFAQYARLMANDRWWVASTNLVVFGGMFVAICLALGLVLAILLDQRIRQEGALRTIYLYPMALSFIVTGVVWKWLLNPGLGIQAMVRGWGFENFRFDWLVDPDMAVYTLVIAAVWQASGFVMALFLAGLRGIDDSILKAAQLDGASLPRIYWRVVVPCLRPVVFSAVMILSHIAIKSFDLVVALTNGGPGYASDLPATFMYAHAFTRAQIGLGSASAMLMLGGVLAILIPYLYSELRNRRHG</sequence>
<keyword evidence="10" id="KW-1185">Reference proteome</keyword>
<gene>
    <name evidence="9" type="ORF">HNO53_07300</name>
</gene>
<dbReference type="InterPro" id="IPR035906">
    <property type="entry name" value="MetI-like_sf"/>
</dbReference>
<keyword evidence="4 7" id="KW-0812">Transmembrane</keyword>
<keyword evidence="2 7" id="KW-0813">Transport</keyword>
<organism evidence="9 10">
    <name type="scientific">Halomonas sulfidivorans</name>
    <dbReference type="NCBI Taxonomy" id="2733488"/>
    <lineage>
        <taxon>Bacteria</taxon>
        <taxon>Pseudomonadati</taxon>
        <taxon>Pseudomonadota</taxon>
        <taxon>Gammaproteobacteria</taxon>
        <taxon>Oceanospirillales</taxon>
        <taxon>Halomonadaceae</taxon>
        <taxon>Halomonas</taxon>
    </lineage>
</organism>
<dbReference type="InterPro" id="IPR000515">
    <property type="entry name" value="MetI-like"/>
</dbReference>
<feature type="transmembrane region" description="Helical" evidence="7">
    <location>
        <begin position="218"/>
        <end position="243"/>
    </location>
</feature>
<feature type="transmembrane region" description="Helical" evidence="7">
    <location>
        <begin position="89"/>
        <end position="111"/>
    </location>
</feature>
<evidence type="ECO:0000313" key="10">
    <source>
        <dbReference type="Proteomes" id="UP000671845"/>
    </source>
</evidence>
<dbReference type="EMBL" id="CP053383">
    <property type="protein sequence ID" value="QTP58528.1"/>
    <property type="molecule type" value="Genomic_DNA"/>
</dbReference>
<accession>A0ABX7WHF6</accession>
<dbReference type="CDD" id="cd06261">
    <property type="entry name" value="TM_PBP2"/>
    <property type="match status" value="1"/>
</dbReference>
<comment type="similarity">
    <text evidence="7">Belongs to the binding-protein-dependent transport system permease family.</text>
</comment>
<evidence type="ECO:0000256" key="4">
    <source>
        <dbReference type="ARBA" id="ARBA00022692"/>
    </source>
</evidence>
<dbReference type="InterPro" id="IPR051393">
    <property type="entry name" value="ABC_transporter_permease"/>
</dbReference>
<feature type="transmembrane region" description="Helical" evidence="7">
    <location>
        <begin position="172"/>
        <end position="197"/>
    </location>
</feature>
<evidence type="ECO:0000256" key="2">
    <source>
        <dbReference type="ARBA" id="ARBA00022448"/>
    </source>
</evidence>
<feature type="transmembrane region" description="Helical" evidence="7">
    <location>
        <begin position="123"/>
        <end position="143"/>
    </location>
</feature>
<evidence type="ECO:0000256" key="5">
    <source>
        <dbReference type="ARBA" id="ARBA00022989"/>
    </source>
</evidence>
<dbReference type="PANTHER" id="PTHR30193">
    <property type="entry name" value="ABC TRANSPORTER PERMEASE PROTEIN"/>
    <property type="match status" value="1"/>
</dbReference>
<proteinExistence type="inferred from homology"/>
<evidence type="ECO:0000256" key="6">
    <source>
        <dbReference type="ARBA" id="ARBA00023136"/>
    </source>
</evidence>
<feature type="domain" description="ABC transmembrane type-1" evidence="8">
    <location>
        <begin position="86"/>
        <end position="301"/>
    </location>
</feature>
<dbReference type="RefSeq" id="WP_209477422.1">
    <property type="nucleotide sequence ID" value="NZ_CP053383.1"/>
</dbReference>